<dbReference type="Gene3D" id="3.40.50.10770">
    <property type="entry name" value="Hypothetical protein VC1899 like domain (Restriction endonuclease-like)"/>
    <property type="match status" value="1"/>
</dbReference>
<dbReference type="RefSeq" id="WP_203912033.1">
    <property type="nucleotide sequence ID" value="NZ_BONY01000047.1"/>
</dbReference>
<accession>A0A8J3QER4</accession>
<dbReference type="EMBL" id="BONY01000047">
    <property type="protein sequence ID" value="GIH08273.1"/>
    <property type="molecule type" value="Genomic_DNA"/>
</dbReference>
<evidence type="ECO:0000313" key="1">
    <source>
        <dbReference type="EMBL" id="GIH08273.1"/>
    </source>
</evidence>
<dbReference type="SUPFAM" id="SSF52980">
    <property type="entry name" value="Restriction endonuclease-like"/>
    <property type="match status" value="1"/>
</dbReference>
<dbReference type="Proteomes" id="UP000612899">
    <property type="component" value="Unassembled WGS sequence"/>
</dbReference>
<reference evidence="1" key="1">
    <citation type="submission" date="2021-01" db="EMBL/GenBank/DDBJ databases">
        <title>Whole genome shotgun sequence of Rhizocola hellebori NBRC 109834.</title>
        <authorList>
            <person name="Komaki H."/>
            <person name="Tamura T."/>
        </authorList>
    </citation>
    <scope>NUCLEOTIDE SEQUENCE</scope>
    <source>
        <strain evidence="1">NBRC 109834</strain>
    </source>
</reference>
<comment type="caution">
    <text evidence="1">The sequence shown here is derived from an EMBL/GenBank/DDBJ whole genome shotgun (WGS) entry which is preliminary data.</text>
</comment>
<sequence>MEETADEQFASHLAFMRRISEGKESYRGGSAYEQATHYYLDHLVDSCADSAREQLPPERPTEIDLLICMTGLSPRPVVLAFKILRPKRLVLITSDDAGESINIIHDHLVMGGPLRGADFSHSACVATNPLDIYRIVRHEVEIVERRHSRPITAYIDITGGRKVMGASAALAAWQLNLRLSYVDGKYDGGLRQALPGSDRILLLDNPTSIFGEQEMEVARQAFTSGNFEVARTRFGDLGDRLVQPDQPRVMEALSALYRAWLDLDREALPEAIKGVQSVLSVARRELAEADVRRIYDQLAHLDELARGERRALLLTFSLLDDHYRRVGRHDFAALFSYRTIELCLAAHLSQSHGGFDCGSPDWSLLSSDRQALQHSYGLVVNGVREDQVKRSLPPQVGPFAAAVLLNVTGDKLAALAGLDGDVHLRELEALAKARNNSVLAHGENFITMAQSAALNAKAQRVLRAYWQLHYQDEDLAECRRALAFLRGGQ</sequence>
<evidence type="ECO:0000313" key="2">
    <source>
        <dbReference type="Proteomes" id="UP000612899"/>
    </source>
</evidence>
<organism evidence="1 2">
    <name type="scientific">Rhizocola hellebori</name>
    <dbReference type="NCBI Taxonomy" id="1392758"/>
    <lineage>
        <taxon>Bacteria</taxon>
        <taxon>Bacillati</taxon>
        <taxon>Actinomycetota</taxon>
        <taxon>Actinomycetes</taxon>
        <taxon>Micromonosporales</taxon>
        <taxon>Micromonosporaceae</taxon>
        <taxon>Rhizocola</taxon>
    </lineage>
</organism>
<dbReference type="AlphaFoldDB" id="A0A8J3QER4"/>
<dbReference type="Pfam" id="PF09670">
    <property type="entry name" value="Cas_Cas02710"/>
    <property type="match status" value="1"/>
</dbReference>
<proteinExistence type="predicted"/>
<dbReference type="InterPro" id="IPR011335">
    <property type="entry name" value="Restrct_endonuc-II-like"/>
</dbReference>
<keyword evidence="2" id="KW-1185">Reference proteome</keyword>
<protein>
    <recommendedName>
        <fullName evidence="3">CRISPR-associated protein</fullName>
    </recommendedName>
</protein>
<gene>
    <name evidence="1" type="ORF">Rhe02_63400</name>
</gene>
<name>A0A8J3QER4_9ACTN</name>
<evidence type="ECO:0008006" key="3">
    <source>
        <dbReference type="Google" id="ProtNLM"/>
    </source>
</evidence>